<dbReference type="STRING" id="1325564.NSJP_2660"/>
<name>A0A1W1I744_9BACT</name>
<evidence type="ECO:0000313" key="3">
    <source>
        <dbReference type="Proteomes" id="UP000192042"/>
    </source>
</evidence>
<sequence>MSSAFIVLFVSLCMLSPAWASGGHNAHDHHAVPTLANQVTTTVTIEDDLVRLTFGPIDLPSAHDGDLAASMPKHVFQLPKDMYMVGFKSEVFTKDGTQLPRNYLHHILMLNNDKPSVSCPGEPLFFGGAGLEMTEAKFPDGYGVKLAKGQNLMSVVAFYHKAPPTRDVMASFTMYMARDGASVKEMDVYQVGVNVVCYSKFSQRGADQTDEGIEIKPGVQVHAAPLKFSMDGCVKFAYPHGHDELLLIALENKTRKETLLRTVPDVSMDGTFLEFPPHQVYKNGQGFAVTKSDDYEMVMVHHHPLQKKEDQHGMGNYLLYMTPGACPGPSTAQVR</sequence>
<accession>A0A1W1I744</accession>
<feature type="signal peptide" evidence="1">
    <location>
        <begin position="1"/>
        <end position="20"/>
    </location>
</feature>
<dbReference type="OrthoDB" id="9769761at2"/>
<evidence type="ECO:0000313" key="2">
    <source>
        <dbReference type="EMBL" id="SLM48827.1"/>
    </source>
</evidence>
<evidence type="ECO:0008006" key="4">
    <source>
        <dbReference type="Google" id="ProtNLM"/>
    </source>
</evidence>
<gene>
    <name evidence="2" type="ORF">NSJP_2660</name>
</gene>
<keyword evidence="1" id="KW-0732">Signal</keyword>
<dbReference type="RefSeq" id="WP_080887157.1">
    <property type="nucleotide sequence ID" value="NZ_LT828648.1"/>
</dbReference>
<dbReference type="AlphaFoldDB" id="A0A1W1I744"/>
<protein>
    <recommendedName>
        <fullName evidence="4">Copper type II ascorbate-dependent monooxygenase C-terminal domain-containing protein</fullName>
    </recommendedName>
</protein>
<evidence type="ECO:0000256" key="1">
    <source>
        <dbReference type="SAM" id="SignalP"/>
    </source>
</evidence>
<dbReference type="EMBL" id="LT828648">
    <property type="protein sequence ID" value="SLM48827.1"/>
    <property type="molecule type" value="Genomic_DNA"/>
</dbReference>
<feature type="chain" id="PRO_5012144913" description="Copper type II ascorbate-dependent monooxygenase C-terminal domain-containing protein" evidence="1">
    <location>
        <begin position="21"/>
        <end position="335"/>
    </location>
</feature>
<proteinExistence type="predicted"/>
<keyword evidence="3" id="KW-1185">Reference proteome</keyword>
<organism evidence="2 3">
    <name type="scientific">Nitrospira japonica</name>
    <dbReference type="NCBI Taxonomy" id="1325564"/>
    <lineage>
        <taxon>Bacteria</taxon>
        <taxon>Pseudomonadati</taxon>
        <taxon>Nitrospirota</taxon>
        <taxon>Nitrospiria</taxon>
        <taxon>Nitrospirales</taxon>
        <taxon>Nitrospiraceae</taxon>
        <taxon>Nitrospira</taxon>
    </lineage>
</organism>
<dbReference type="KEGG" id="nja:NSJP_2660"/>
<dbReference type="Proteomes" id="UP000192042">
    <property type="component" value="Chromosome I"/>
</dbReference>
<reference evidence="2 3" key="1">
    <citation type="submission" date="2017-03" db="EMBL/GenBank/DDBJ databases">
        <authorList>
            <person name="Afonso C.L."/>
            <person name="Miller P.J."/>
            <person name="Scott M.A."/>
            <person name="Spackman E."/>
            <person name="Goraichik I."/>
            <person name="Dimitrov K.M."/>
            <person name="Suarez D.L."/>
            <person name="Swayne D.E."/>
        </authorList>
    </citation>
    <scope>NUCLEOTIDE SEQUENCE [LARGE SCALE GENOMIC DNA]</scope>
    <source>
        <strain evidence="2">Genome sequencing of Nitrospira japonica strain NJ11</strain>
    </source>
</reference>